<dbReference type="Gene3D" id="3.10.20.30">
    <property type="match status" value="1"/>
</dbReference>
<dbReference type="InterPro" id="IPR012675">
    <property type="entry name" value="Beta-grasp_dom_sf"/>
</dbReference>
<sequence>MYNIHIEDSNGILSTFSFTPNTTENLMTFIADNLAEDIGDCKGRAWCGTCMVQQLNGVYEDAIIADEQLLLNGFPDIPNRRLACQIFLNSNLDGTTWKVLDSRQFM</sequence>
<dbReference type="Proteomes" id="UP001589605">
    <property type="component" value="Unassembled WGS sequence"/>
</dbReference>
<evidence type="ECO:0000313" key="2">
    <source>
        <dbReference type="EMBL" id="MFB9054759.1"/>
    </source>
</evidence>
<accession>A0ABV5F5N6</accession>
<feature type="domain" description="2Fe-2S ferredoxin-type" evidence="1">
    <location>
        <begin position="17"/>
        <end position="87"/>
    </location>
</feature>
<dbReference type="InterPro" id="IPR036010">
    <property type="entry name" value="2Fe-2S_ferredoxin-like_sf"/>
</dbReference>
<proteinExistence type="predicted"/>
<organism evidence="2 3">
    <name type="scientific">Formosa undariae</name>
    <dbReference type="NCBI Taxonomy" id="1325436"/>
    <lineage>
        <taxon>Bacteria</taxon>
        <taxon>Pseudomonadati</taxon>
        <taxon>Bacteroidota</taxon>
        <taxon>Flavobacteriia</taxon>
        <taxon>Flavobacteriales</taxon>
        <taxon>Flavobacteriaceae</taxon>
        <taxon>Formosa</taxon>
    </lineage>
</organism>
<comment type="caution">
    <text evidence="2">The sequence shown here is derived from an EMBL/GenBank/DDBJ whole genome shotgun (WGS) entry which is preliminary data.</text>
</comment>
<dbReference type="CDD" id="cd00207">
    <property type="entry name" value="fer2"/>
    <property type="match status" value="1"/>
</dbReference>
<dbReference type="Pfam" id="PF00111">
    <property type="entry name" value="Fer2"/>
    <property type="match status" value="1"/>
</dbReference>
<name>A0ABV5F5N6_9FLAO</name>
<gene>
    <name evidence="2" type="ORF">ACFFVB_16840</name>
</gene>
<evidence type="ECO:0000313" key="3">
    <source>
        <dbReference type="Proteomes" id="UP001589605"/>
    </source>
</evidence>
<dbReference type="InterPro" id="IPR001041">
    <property type="entry name" value="2Fe-2S_ferredoxin-type"/>
</dbReference>
<evidence type="ECO:0000259" key="1">
    <source>
        <dbReference type="Pfam" id="PF00111"/>
    </source>
</evidence>
<protein>
    <submittedName>
        <fullName evidence="2">2Fe-2S iron-sulfur cluster-binding protein</fullName>
    </submittedName>
</protein>
<dbReference type="EMBL" id="JBHMEZ010000031">
    <property type="protein sequence ID" value="MFB9054759.1"/>
    <property type="molecule type" value="Genomic_DNA"/>
</dbReference>
<dbReference type="RefSeq" id="WP_382384397.1">
    <property type="nucleotide sequence ID" value="NZ_JBHMEZ010000031.1"/>
</dbReference>
<reference evidence="2 3" key="1">
    <citation type="submission" date="2024-09" db="EMBL/GenBank/DDBJ databases">
        <authorList>
            <person name="Sun Q."/>
            <person name="Mori K."/>
        </authorList>
    </citation>
    <scope>NUCLEOTIDE SEQUENCE [LARGE SCALE GENOMIC DNA]</scope>
    <source>
        <strain evidence="2 3">CECT 8286</strain>
    </source>
</reference>
<dbReference type="SUPFAM" id="SSF54292">
    <property type="entry name" value="2Fe-2S ferredoxin-like"/>
    <property type="match status" value="1"/>
</dbReference>
<keyword evidence="3" id="KW-1185">Reference proteome</keyword>